<evidence type="ECO:0000259" key="1">
    <source>
        <dbReference type="Pfam" id="PF01636"/>
    </source>
</evidence>
<organism evidence="2 3">
    <name type="scientific">Aureibacillus halotolerans</name>
    <dbReference type="NCBI Taxonomy" id="1508390"/>
    <lineage>
        <taxon>Bacteria</taxon>
        <taxon>Bacillati</taxon>
        <taxon>Bacillota</taxon>
        <taxon>Bacilli</taxon>
        <taxon>Bacillales</taxon>
        <taxon>Bacillaceae</taxon>
        <taxon>Aureibacillus</taxon>
    </lineage>
</organism>
<sequence>MNLSINHIEWIDKTTRLDQLLEQHTSFTTETMNQGTEAEVIKVCAPQESFVLKVWNKVHEPDIQLQYQLLLLLAERGLAVPEPLGWGTNEHGNKVLLTTFDGDAIENLNNASMRAFAHILQSIHQLDVQNIAEVSFPVYEFKAYFFSEAQAYPDLTATLKLLFDHVQIRQDRIIHGDFHMENIIEKNGDFTVIDWTNVQVGDDRYDVAWSTLLMKIYISDSKAATFQSAYWEETETDQDEIDVFEAFACVRWLLLYRLDRVPLRQKTIQNVKRTIARNPFLKEWLISAT</sequence>
<feature type="domain" description="Aminoglycoside phosphotransferase" evidence="1">
    <location>
        <begin position="33"/>
        <end position="215"/>
    </location>
</feature>
<protein>
    <submittedName>
        <fullName evidence="2">Phosphotransferase family enzyme</fullName>
    </submittedName>
</protein>
<evidence type="ECO:0000313" key="2">
    <source>
        <dbReference type="EMBL" id="TDQ36607.1"/>
    </source>
</evidence>
<name>A0A4V3D4M5_9BACI</name>
<comment type="caution">
    <text evidence="2">The sequence shown here is derived from an EMBL/GenBank/DDBJ whole genome shotgun (WGS) entry which is preliminary data.</text>
</comment>
<dbReference type="InterPro" id="IPR011009">
    <property type="entry name" value="Kinase-like_dom_sf"/>
</dbReference>
<keyword evidence="3" id="KW-1185">Reference proteome</keyword>
<gene>
    <name evidence="2" type="ORF">EV213_11771</name>
</gene>
<dbReference type="EMBL" id="SNYJ01000017">
    <property type="protein sequence ID" value="TDQ36607.1"/>
    <property type="molecule type" value="Genomic_DNA"/>
</dbReference>
<dbReference type="Proteomes" id="UP000295632">
    <property type="component" value="Unassembled WGS sequence"/>
</dbReference>
<dbReference type="RefSeq" id="WP_133581643.1">
    <property type="nucleotide sequence ID" value="NZ_SNYJ01000017.1"/>
</dbReference>
<dbReference type="OrthoDB" id="9812495at2"/>
<accession>A0A4V3D4M5</accession>
<proteinExistence type="predicted"/>
<evidence type="ECO:0000313" key="3">
    <source>
        <dbReference type="Proteomes" id="UP000295632"/>
    </source>
</evidence>
<dbReference type="GO" id="GO:0016740">
    <property type="term" value="F:transferase activity"/>
    <property type="evidence" value="ECO:0007669"/>
    <property type="project" value="UniProtKB-KW"/>
</dbReference>
<keyword evidence="2" id="KW-0808">Transferase</keyword>
<reference evidence="2 3" key="1">
    <citation type="submission" date="2019-03" db="EMBL/GenBank/DDBJ databases">
        <title>Genomic Encyclopedia of Type Strains, Phase IV (KMG-IV): sequencing the most valuable type-strain genomes for metagenomic binning, comparative biology and taxonomic classification.</title>
        <authorList>
            <person name="Goeker M."/>
        </authorList>
    </citation>
    <scope>NUCLEOTIDE SEQUENCE [LARGE SCALE GENOMIC DNA]</scope>
    <source>
        <strain evidence="2 3">DSM 28697</strain>
    </source>
</reference>
<dbReference type="Gene3D" id="3.90.1200.10">
    <property type="match status" value="1"/>
</dbReference>
<dbReference type="AlphaFoldDB" id="A0A4V3D4M5"/>
<dbReference type="Pfam" id="PF01636">
    <property type="entry name" value="APH"/>
    <property type="match status" value="1"/>
</dbReference>
<dbReference type="InterPro" id="IPR002575">
    <property type="entry name" value="Aminoglycoside_PTrfase"/>
</dbReference>
<dbReference type="SUPFAM" id="SSF56112">
    <property type="entry name" value="Protein kinase-like (PK-like)"/>
    <property type="match status" value="1"/>
</dbReference>